<dbReference type="CDD" id="cd07771">
    <property type="entry name" value="ASKHA_NBD_FGGY_RhaB-like"/>
    <property type="match status" value="1"/>
</dbReference>
<dbReference type="GO" id="GO:0019301">
    <property type="term" value="P:rhamnose catabolic process"/>
    <property type="evidence" value="ECO:0007669"/>
    <property type="project" value="InterPro"/>
</dbReference>
<gene>
    <name evidence="9" type="ORF">AB447_203645</name>
    <name evidence="10" type="ORF">P8828_13955</name>
</gene>
<keyword evidence="4 9" id="KW-0418">Kinase</keyword>
<dbReference type="RefSeq" id="WP_048353295.1">
    <property type="nucleotide sequence ID" value="NZ_CP023481.1"/>
</dbReference>
<evidence type="ECO:0000313" key="10">
    <source>
        <dbReference type="EMBL" id="MEC0485925.1"/>
    </source>
</evidence>
<dbReference type="Pfam" id="PF02782">
    <property type="entry name" value="FGGY_C"/>
    <property type="match status" value="1"/>
</dbReference>
<dbReference type="Proteomes" id="UP000036168">
    <property type="component" value="Unassembled WGS sequence"/>
</dbReference>
<keyword evidence="2 10" id="KW-0808">Transferase</keyword>
<evidence type="ECO:0000313" key="11">
    <source>
        <dbReference type="Proteomes" id="UP000036168"/>
    </source>
</evidence>
<dbReference type="Gene3D" id="3.30.420.40">
    <property type="match status" value="2"/>
</dbReference>
<evidence type="ECO:0000256" key="2">
    <source>
        <dbReference type="ARBA" id="ARBA00022679"/>
    </source>
</evidence>
<dbReference type="Pfam" id="PF00370">
    <property type="entry name" value="FGGY_N"/>
    <property type="match status" value="1"/>
</dbReference>
<organism evidence="9 11">
    <name type="scientific">Bacillus glycinifermentans</name>
    <dbReference type="NCBI Taxonomy" id="1664069"/>
    <lineage>
        <taxon>Bacteria</taxon>
        <taxon>Bacillati</taxon>
        <taxon>Bacillota</taxon>
        <taxon>Bacilli</taxon>
        <taxon>Bacillales</taxon>
        <taxon>Bacillaceae</taxon>
        <taxon>Bacillus</taxon>
    </lineage>
</organism>
<dbReference type="OrthoDB" id="9761504at2"/>
<dbReference type="PIRSF" id="PIRSF000538">
    <property type="entry name" value="GlpK"/>
    <property type="match status" value="1"/>
</dbReference>
<evidence type="ECO:0000259" key="8">
    <source>
        <dbReference type="Pfam" id="PF02782"/>
    </source>
</evidence>
<dbReference type="PANTHER" id="PTHR43095:SF5">
    <property type="entry name" value="XYLULOSE KINASE"/>
    <property type="match status" value="1"/>
</dbReference>
<evidence type="ECO:0000256" key="1">
    <source>
        <dbReference type="ARBA" id="ARBA00009156"/>
    </source>
</evidence>
<feature type="domain" description="Carbohydrate kinase FGGY N-terminal" evidence="7">
    <location>
        <begin position="3"/>
        <end position="245"/>
    </location>
</feature>
<keyword evidence="6" id="KW-0684">Rhamnose metabolism</keyword>
<evidence type="ECO:0000256" key="3">
    <source>
        <dbReference type="ARBA" id="ARBA00022741"/>
    </source>
</evidence>
<evidence type="ECO:0000256" key="5">
    <source>
        <dbReference type="ARBA" id="ARBA00022840"/>
    </source>
</evidence>
<dbReference type="EMBL" id="LECW02000012">
    <property type="protein sequence ID" value="KRT94392.1"/>
    <property type="molecule type" value="Genomic_DNA"/>
</dbReference>
<dbReference type="InterPro" id="IPR043129">
    <property type="entry name" value="ATPase_NBD"/>
</dbReference>
<dbReference type="EC" id="2.7.1.-" evidence="10"/>
<comment type="similarity">
    <text evidence="1">Belongs to the FGGY kinase family.</text>
</comment>
<reference evidence="9" key="2">
    <citation type="submission" date="2015-10" db="EMBL/GenBank/DDBJ databases">
        <authorList>
            <person name="Gilbert D.G."/>
        </authorList>
    </citation>
    <scope>NUCLEOTIDE SEQUENCE</scope>
    <source>
        <strain evidence="9">GO-13</strain>
    </source>
</reference>
<dbReference type="PANTHER" id="PTHR43095">
    <property type="entry name" value="SUGAR KINASE"/>
    <property type="match status" value="1"/>
</dbReference>
<dbReference type="Proteomes" id="UP001341297">
    <property type="component" value="Unassembled WGS sequence"/>
</dbReference>
<dbReference type="InterPro" id="IPR018484">
    <property type="entry name" value="FGGY_N"/>
</dbReference>
<keyword evidence="3" id="KW-0547">Nucleotide-binding</keyword>
<keyword evidence="5" id="KW-0067">ATP-binding</keyword>
<protein>
    <submittedName>
        <fullName evidence="9">Carbohydrate kinase</fullName>
    </submittedName>
    <submittedName>
        <fullName evidence="10">Rhamnulokinase</fullName>
        <ecNumber evidence="10">2.7.1.-</ecNumber>
    </submittedName>
</protein>
<dbReference type="InterPro" id="IPR013449">
    <property type="entry name" value="Rhamnulokinase"/>
</dbReference>
<dbReference type="STRING" id="1664069.BGLY_3948"/>
<name>A0A0T6BRV8_9BACI</name>
<evidence type="ECO:0000256" key="6">
    <source>
        <dbReference type="ARBA" id="ARBA00023308"/>
    </source>
</evidence>
<dbReference type="InterPro" id="IPR018485">
    <property type="entry name" value="FGGY_C"/>
</dbReference>
<evidence type="ECO:0000313" key="12">
    <source>
        <dbReference type="Proteomes" id="UP001341297"/>
    </source>
</evidence>
<proteinExistence type="inferred from homology"/>
<accession>A0A0T6BRV8</accession>
<dbReference type="InterPro" id="IPR000577">
    <property type="entry name" value="Carb_kinase_FGGY"/>
</dbReference>
<dbReference type="InterPro" id="IPR050406">
    <property type="entry name" value="FGGY_Carb_Kinase"/>
</dbReference>
<dbReference type="AlphaFoldDB" id="A0A0T6BRV8"/>
<reference evidence="10 12" key="3">
    <citation type="submission" date="2023-03" db="EMBL/GenBank/DDBJ databases">
        <title>Agriculturally important microbes genome sequencing.</title>
        <authorList>
            <person name="Dunlap C."/>
        </authorList>
    </citation>
    <scope>NUCLEOTIDE SEQUENCE [LARGE SCALE GENOMIC DNA]</scope>
    <source>
        <strain evidence="10 12">CBP-3203</strain>
    </source>
</reference>
<keyword evidence="12" id="KW-1185">Reference proteome</keyword>
<reference evidence="9 11" key="1">
    <citation type="journal article" date="2015" name="Int. J. Syst. Evol. Microbiol.">
        <title>Bacillus glycinifermentans sp. nov., isolated from fermented soybean paste.</title>
        <authorList>
            <person name="Kim S.J."/>
            <person name="Dunlap C.A."/>
            <person name="Kwon S.W."/>
            <person name="Rooney A.P."/>
        </authorList>
    </citation>
    <scope>NUCLEOTIDE SEQUENCE [LARGE SCALE GENOMIC DNA]</scope>
    <source>
        <strain evidence="9 11">GO-13</strain>
    </source>
</reference>
<comment type="caution">
    <text evidence="9">The sequence shown here is derived from an EMBL/GenBank/DDBJ whole genome shotgun (WGS) entry which is preliminary data.</text>
</comment>
<dbReference type="GO" id="GO:0008993">
    <property type="term" value="F:rhamnulokinase activity"/>
    <property type="evidence" value="ECO:0007669"/>
    <property type="project" value="InterPro"/>
</dbReference>
<sequence length="496" mass="55028">MTILAFDLGAGSGRAFSGHVDGGLIKAEEIHRFPNQPVQAGRHLYWDILRLFHEIKQGILKAKNDCGRISCIGIDSWAVDFGLLDQNGELLGNPYHYRDPHTDGIMEEVLDVLGKEEIFSHTGIQLLPFNTMYQLYALKKANPSLLERAETLLMIPDLLRYFLTGEKKSEFTNATTTQLFNPNTSDWDWELISLLGLPAAIFPKDILKPGGEAGRLMPSVCGELGVPAAPVIAVGEHDTASAVVGIPAETKEFAYFICGTWSLIGTELDEPLMTQQALDWNFTNEGGVGGTYRLLKNIMGLWIFQRCQADWEKDGKRYTSGELVKLAGQADGFRSWIDPDHGMFLNPVNMPEAIKDFCRKTDQNVPETPGAIIRCVLESLAFKYRFILERIEALTGKEYEGLHMAGGGIRNELLCQYTANVLARKVWAGPAEASAIGNIAVQAIALGMFWDVWDARQAIKRSFSQKTYAPKDTAAWEKAYRHFTEHILGAAAGGKR</sequence>
<evidence type="ECO:0000313" key="9">
    <source>
        <dbReference type="EMBL" id="KRT94392.1"/>
    </source>
</evidence>
<evidence type="ECO:0000256" key="4">
    <source>
        <dbReference type="ARBA" id="ARBA00022777"/>
    </source>
</evidence>
<feature type="domain" description="Carbohydrate kinase FGGY C-terminal" evidence="8">
    <location>
        <begin position="254"/>
        <end position="446"/>
    </location>
</feature>
<dbReference type="EMBL" id="JARRTL010000011">
    <property type="protein sequence ID" value="MEC0485925.1"/>
    <property type="molecule type" value="Genomic_DNA"/>
</dbReference>
<dbReference type="SUPFAM" id="SSF53067">
    <property type="entry name" value="Actin-like ATPase domain"/>
    <property type="match status" value="2"/>
</dbReference>
<evidence type="ECO:0000259" key="7">
    <source>
        <dbReference type="Pfam" id="PF00370"/>
    </source>
</evidence>
<dbReference type="GO" id="GO:0005524">
    <property type="term" value="F:ATP binding"/>
    <property type="evidence" value="ECO:0007669"/>
    <property type="project" value="UniProtKB-KW"/>
</dbReference>